<proteinExistence type="predicted"/>
<dbReference type="AlphaFoldDB" id="A0A542ZF44"/>
<gene>
    <name evidence="1" type="ORF">FB474_0306</name>
</gene>
<reference evidence="1 2" key="1">
    <citation type="submission" date="2019-06" db="EMBL/GenBank/DDBJ databases">
        <title>Sequencing the genomes of 1000 actinobacteria strains.</title>
        <authorList>
            <person name="Klenk H.-P."/>
        </authorList>
    </citation>
    <scope>NUCLEOTIDE SEQUENCE [LARGE SCALE GENOMIC DNA]</scope>
    <source>
        <strain evidence="1 2">DSM 18082</strain>
    </source>
</reference>
<comment type="caution">
    <text evidence="1">The sequence shown here is derived from an EMBL/GenBank/DDBJ whole genome shotgun (WGS) entry which is preliminary data.</text>
</comment>
<dbReference type="Proteomes" id="UP000319514">
    <property type="component" value="Unassembled WGS sequence"/>
</dbReference>
<evidence type="ECO:0000313" key="1">
    <source>
        <dbReference type="EMBL" id="TQL58963.1"/>
    </source>
</evidence>
<keyword evidence="2" id="KW-1185">Reference proteome</keyword>
<name>A0A542ZF44_9MICO</name>
<evidence type="ECO:0000313" key="2">
    <source>
        <dbReference type="Proteomes" id="UP000319514"/>
    </source>
</evidence>
<protein>
    <submittedName>
        <fullName evidence="1">Uncharacterized protein</fullName>
    </submittedName>
</protein>
<dbReference type="EMBL" id="VFOQ01000001">
    <property type="protein sequence ID" value="TQL58963.1"/>
    <property type="molecule type" value="Genomic_DNA"/>
</dbReference>
<sequence length="91" mass="9729">MDPLVRRVALAQLLQMNPGQLLERAAALESAPPVPPSFRGTAAETALADQAALARSLAPLRVEMDDAKWAKLASLLVEGMDPDEAARRIRG</sequence>
<accession>A0A542ZF44</accession>
<organism evidence="1 2">
    <name type="scientific">Oryzihumus leptocrescens</name>
    <dbReference type="NCBI Taxonomy" id="297536"/>
    <lineage>
        <taxon>Bacteria</taxon>
        <taxon>Bacillati</taxon>
        <taxon>Actinomycetota</taxon>
        <taxon>Actinomycetes</taxon>
        <taxon>Micrococcales</taxon>
        <taxon>Intrasporangiaceae</taxon>
        <taxon>Oryzihumus</taxon>
    </lineage>
</organism>